<dbReference type="InterPro" id="IPR009241">
    <property type="entry name" value="HigB-like"/>
</dbReference>
<evidence type="ECO:0000313" key="1">
    <source>
        <dbReference type="EMBL" id="MBB4099778.1"/>
    </source>
</evidence>
<evidence type="ECO:0000313" key="2">
    <source>
        <dbReference type="Proteomes" id="UP000557392"/>
    </source>
</evidence>
<dbReference type="PIRSF" id="PIRSF028744">
    <property type="entry name" value="Addict_mod_HI1419"/>
    <property type="match status" value="1"/>
</dbReference>
<dbReference type="PANTHER" id="PTHR41791:SF1">
    <property type="entry name" value="SSL7039 PROTEIN"/>
    <property type="match status" value="1"/>
</dbReference>
<comment type="caution">
    <text evidence="1">The sequence shown here is derived from an EMBL/GenBank/DDBJ whole genome shotgun (WGS) entry which is preliminary data.</text>
</comment>
<keyword evidence="2" id="KW-1185">Reference proteome</keyword>
<protein>
    <submittedName>
        <fullName evidence="1">Putative addiction module killer protein</fullName>
    </submittedName>
</protein>
<reference evidence="1 2" key="1">
    <citation type="submission" date="2020-08" db="EMBL/GenBank/DDBJ databases">
        <title>Genomic Encyclopedia of Type Strains, Phase IV (KMG-IV): sequencing the most valuable type-strain genomes for metagenomic binning, comparative biology and taxonomic classification.</title>
        <authorList>
            <person name="Goeker M."/>
        </authorList>
    </citation>
    <scope>NUCLEOTIDE SEQUENCE [LARGE SCALE GENOMIC DNA]</scope>
    <source>
        <strain evidence="1 2">DSM 101806</strain>
    </source>
</reference>
<proteinExistence type="predicted"/>
<organism evidence="1 2">
    <name type="scientific">Sphingomonas kyeonggiensis</name>
    <dbReference type="NCBI Taxonomy" id="1268553"/>
    <lineage>
        <taxon>Bacteria</taxon>
        <taxon>Pseudomonadati</taxon>
        <taxon>Pseudomonadota</taxon>
        <taxon>Alphaproteobacteria</taxon>
        <taxon>Sphingomonadales</taxon>
        <taxon>Sphingomonadaceae</taxon>
        <taxon>Sphingomonas</taxon>
    </lineage>
</organism>
<dbReference type="PANTHER" id="PTHR41791">
    <property type="entry name" value="SSL7039 PROTEIN"/>
    <property type="match status" value="1"/>
</dbReference>
<gene>
    <name evidence="1" type="ORF">GGR46_003350</name>
</gene>
<name>A0A7W6JUF8_9SPHN</name>
<dbReference type="Proteomes" id="UP000557392">
    <property type="component" value="Unassembled WGS sequence"/>
</dbReference>
<accession>A0A7W6JUF8</accession>
<dbReference type="NCBIfam" id="TIGR02683">
    <property type="entry name" value="upstrm_HI1419"/>
    <property type="match status" value="1"/>
</dbReference>
<dbReference type="EMBL" id="JACIEH010000003">
    <property type="protein sequence ID" value="MBB4099778.1"/>
    <property type="molecule type" value="Genomic_DNA"/>
</dbReference>
<dbReference type="RefSeq" id="WP_183999142.1">
    <property type="nucleotide sequence ID" value="NZ_JACIEH010000003.1"/>
</dbReference>
<dbReference type="InterPro" id="IPR014056">
    <property type="entry name" value="TypeIITA-like_toxin_pred"/>
</dbReference>
<dbReference type="AlphaFoldDB" id="A0A7W6JUF8"/>
<dbReference type="Pfam" id="PF05973">
    <property type="entry name" value="Gp49"/>
    <property type="match status" value="1"/>
</dbReference>
<sequence length="97" mass="10826">MEYEVRTTPEFDAWLDGLDDEIARERVASRLIRAGLGNFGDHASVGGGVSEMRIHYGPGYRAYYTIRNRTVVFMLRGGDKSSQNKDIKNAKKDASGL</sequence>